<sequence length="120" mass="13521">MVIDIDTFEETPEPELGDLSNPERVLQFLLSNDDKAFKAAEIADETGIPSNSIATVLGRLEDRGLVRHKAAYWAIGEPERIASFGQYRRVTERLNERFGTEDREAWQEHAAGTPSTDEDE</sequence>
<evidence type="ECO:0000313" key="3">
    <source>
        <dbReference type="EMBL" id="MFC3957233.1"/>
    </source>
</evidence>
<dbReference type="RefSeq" id="WP_256531838.1">
    <property type="nucleotide sequence ID" value="NZ_CP101824.1"/>
</dbReference>
<dbReference type="Gene3D" id="1.10.10.10">
    <property type="entry name" value="Winged helix-like DNA-binding domain superfamily/Winged helix DNA-binding domain"/>
    <property type="match status" value="1"/>
</dbReference>
<dbReference type="GO" id="GO:0006355">
    <property type="term" value="P:regulation of DNA-templated transcription"/>
    <property type="evidence" value="ECO:0007669"/>
    <property type="project" value="UniProtKB-ARBA"/>
</dbReference>
<dbReference type="InterPro" id="IPR036390">
    <property type="entry name" value="WH_DNA-bd_sf"/>
</dbReference>
<feature type="compositionally biased region" description="Basic and acidic residues" evidence="1">
    <location>
        <begin position="98"/>
        <end position="107"/>
    </location>
</feature>
<dbReference type="SUPFAM" id="SSF46785">
    <property type="entry name" value="Winged helix' DNA-binding domain"/>
    <property type="match status" value="1"/>
</dbReference>
<evidence type="ECO:0000259" key="2">
    <source>
        <dbReference type="Pfam" id="PF12802"/>
    </source>
</evidence>
<dbReference type="Pfam" id="PF12802">
    <property type="entry name" value="MarR_2"/>
    <property type="match status" value="1"/>
</dbReference>
<name>A0ABD5NKL9_9EURY</name>
<gene>
    <name evidence="3" type="ORF">ACFOUR_02445</name>
</gene>
<evidence type="ECO:0000256" key="1">
    <source>
        <dbReference type="SAM" id="MobiDB-lite"/>
    </source>
</evidence>
<reference evidence="3 4" key="1">
    <citation type="journal article" date="2019" name="Int. J. Syst. Evol. Microbiol.">
        <title>The Global Catalogue of Microorganisms (GCM) 10K type strain sequencing project: providing services to taxonomists for standard genome sequencing and annotation.</title>
        <authorList>
            <consortium name="The Broad Institute Genomics Platform"/>
            <consortium name="The Broad Institute Genome Sequencing Center for Infectious Disease"/>
            <person name="Wu L."/>
            <person name="Ma J."/>
        </authorList>
    </citation>
    <scope>NUCLEOTIDE SEQUENCE [LARGE SCALE GENOMIC DNA]</scope>
    <source>
        <strain evidence="3 4">IBRC-M 10256</strain>
    </source>
</reference>
<dbReference type="InterPro" id="IPR000835">
    <property type="entry name" value="HTH_MarR-typ"/>
</dbReference>
<feature type="region of interest" description="Disordered" evidence="1">
    <location>
        <begin position="98"/>
        <end position="120"/>
    </location>
</feature>
<proteinExistence type="predicted"/>
<feature type="domain" description="HTH marR-type" evidence="2">
    <location>
        <begin position="24"/>
        <end position="69"/>
    </location>
</feature>
<protein>
    <submittedName>
        <fullName evidence="3">Helix-turn-helix transcriptional regulator</fullName>
    </submittedName>
</protein>
<keyword evidence="4" id="KW-1185">Reference proteome</keyword>
<dbReference type="Proteomes" id="UP001595846">
    <property type="component" value="Unassembled WGS sequence"/>
</dbReference>
<dbReference type="InterPro" id="IPR036388">
    <property type="entry name" value="WH-like_DNA-bd_sf"/>
</dbReference>
<evidence type="ECO:0000313" key="4">
    <source>
        <dbReference type="Proteomes" id="UP001595846"/>
    </source>
</evidence>
<dbReference type="EMBL" id="JBHSAQ010000001">
    <property type="protein sequence ID" value="MFC3957233.1"/>
    <property type="molecule type" value="Genomic_DNA"/>
</dbReference>
<organism evidence="3 4">
    <name type="scientific">Halovivax cerinus</name>
    <dbReference type="NCBI Taxonomy" id="1487865"/>
    <lineage>
        <taxon>Archaea</taxon>
        <taxon>Methanobacteriati</taxon>
        <taxon>Methanobacteriota</taxon>
        <taxon>Stenosarchaea group</taxon>
        <taxon>Halobacteria</taxon>
        <taxon>Halobacteriales</taxon>
        <taxon>Natrialbaceae</taxon>
        <taxon>Halovivax</taxon>
    </lineage>
</organism>
<dbReference type="AlphaFoldDB" id="A0ABD5NKL9"/>
<accession>A0ABD5NKL9</accession>
<comment type="caution">
    <text evidence="3">The sequence shown here is derived from an EMBL/GenBank/DDBJ whole genome shotgun (WGS) entry which is preliminary data.</text>
</comment>
<dbReference type="GeneID" id="73904600"/>